<comment type="similarity">
    <text evidence="3">Belongs to the HARBI1 family.</text>
</comment>
<evidence type="ECO:0000256" key="5">
    <source>
        <dbReference type="ARBA" id="ARBA00022723"/>
    </source>
</evidence>
<dbReference type="InterPro" id="IPR045249">
    <property type="entry name" value="HARBI1-like"/>
</dbReference>
<dbReference type="GO" id="GO:0004518">
    <property type="term" value="F:nuclease activity"/>
    <property type="evidence" value="ECO:0007669"/>
    <property type="project" value="UniProtKB-KW"/>
</dbReference>
<accession>A0A6P7GJU7</accession>
<dbReference type="InParanoid" id="A0A6P7GJU7"/>
<comment type="cofactor">
    <cofactor evidence="1">
        <name>a divalent metal cation</name>
        <dbReference type="ChEBI" id="CHEBI:60240"/>
    </cofactor>
</comment>
<keyword evidence="7" id="KW-0539">Nucleus</keyword>
<dbReference type="AlphaFoldDB" id="A0A6P7GJU7"/>
<dbReference type="PANTHER" id="PTHR22930:SF269">
    <property type="entry name" value="NUCLEASE HARBI1-LIKE PROTEIN"/>
    <property type="match status" value="1"/>
</dbReference>
<comment type="subcellular location">
    <subcellularLocation>
        <location evidence="2">Nucleus</location>
    </subcellularLocation>
</comment>
<organism evidence="9">
    <name type="scientific">Diabrotica virgifera virgifera</name>
    <name type="common">western corn rootworm</name>
    <dbReference type="NCBI Taxonomy" id="50390"/>
    <lineage>
        <taxon>Eukaryota</taxon>
        <taxon>Metazoa</taxon>
        <taxon>Ecdysozoa</taxon>
        <taxon>Arthropoda</taxon>
        <taxon>Hexapoda</taxon>
        <taxon>Insecta</taxon>
        <taxon>Pterygota</taxon>
        <taxon>Neoptera</taxon>
        <taxon>Endopterygota</taxon>
        <taxon>Coleoptera</taxon>
        <taxon>Polyphaga</taxon>
        <taxon>Cucujiformia</taxon>
        <taxon>Chrysomeloidea</taxon>
        <taxon>Chrysomelidae</taxon>
        <taxon>Galerucinae</taxon>
        <taxon>Diabroticina</taxon>
        <taxon>Diabroticites</taxon>
        <taxon>Diabrotica</taxon>
    </lineage>
</organism>
<proteinExistence type="inferred from homology"/>
<dbReference type="GO" id="GO:0016787">
    <property type="term" value="F:hydrolase activity"/>
    <property type="evidence" value="ECO:0007669"/>
    <property type="project" value="UniProtKB-KW"/>
</dbReference>
<keyword evidence="6" id="KW-0378">Hydrolase</keyword>
<dbReference type="PANTHER" id="PTHR22930">
    <property type="match status" value="1"/>
</dbReference>
<evidence type="ECO:0000256" key="2">
    <source>
        <dbReference type="ARBA" id="ARBA00004123"/>
    </source>
</evidence>
<evidence type="ECO:0000256" key="7">
    <source>
        <dbReference type="ARBA" id="ARBA00023242"/>
    </source>
</evidence>
<evidence type="ECO:0000256" key="4">
    <source>
        <dbReference type="ARBA" id="ARBA00022722"/>
    </source>
</evidence>
<keyword evidence="4" id="KW-0540">Nuclease</keyword>
<dbReference type="GO" id="GO:0046872">
    <property type="term" value="F:metal ion binding"/>
    <property type="evidence" value="ECO:0007669"/>
    <property type="project" value="UniProtKB-KW"/>
</dbReference>
<evidence type="ECO:0000259" key="8">
    <source>
        <dbReference type="Pfam" id="PF13359"/>
    </source>
</evidence>
<dbReference type="Pfam" id="PF13359">
    <property type="entry name" value="DDE_Tnp_4"/>
    <property type="match status" value="1"/>
</dbReference>
<dbReference type="RefSeq" id="XP_028145483.1">
    <property type="nucleotide sequence ID" value="XM_028289682.1"/>
</dbReference>
<protein>
    <submittedName>
        <fullName evidence="9">Protein ALP1-like</fullName>
    </submittedName>
</protein>
<evidence type="ECO:0000313" key="9">
    <source>
        <dbReference type="RefSeq" id="XP_028145483.1"/>
    </source>
</evidence>
<keyword evidence="5" id="KW-0479">Metal-binding</keyword>
<reference evidence="9" key="1">
    <citation type="submission" date="2025-08" db="UniProtKB">
        <authorList>
            <consortium name="RefSeq"/>
        </authorList>
    </citation>
    <scope>IDENTIFICATION</scope>
    <source>
        <tissue evidence="9">Whole insect</tissue>
    </source>
</reference>
<evidence type="ECO:0000256" key="1">
    <source>
        <dbReference type="ARBA" id="ARBA00001968"/>
    </source>
</evidence>
<sequence>MNSGTEFFNYKSTFSIVLFALVDGNYNFMFGDVGCQGRISDAGVFRGSKLHSMLTSKTLGIPVPEELPGRSMQVPYFFVGDSAFALDENLMKPYHGDFAKGTPERIFNYRLSRARRIVENAFGISSSVFRVLRKPMLLGPEKAELIVMTVLLLHNYLRTHSPNVYTPIGTFDQEVDGVLTEGSWRREEADNVTSMVSLTDVPRRSTNY</sequence>
<dbReference type="GO" id="GO:0005634">
    <property type="term" value="C:nucleus"/>
    <property type="evidence" value="ECO:0007669"/>
    <property type="project" value="UniProtKB-SubCell"/>
</dbReference>
<feature type="domain" description="DDE Tnp4" evidence="8">
    <location>
        <begin position="4"/>
        <end position="155"/>
    </location>
</feature>
<name>A0A6P7GJU7_DIAVI</name>
<dbReference type="InterPro" id="IPR027806">
    <property type="entry name" value="HARBI1_dom"/>
</dbReference>
<gene>
    <name evidence="9" type="primary">LOC114339057</name>
</gene>
<evidence type="ECO:0000256" key="6">
    <source>
        <dbReference type="ARBA" id="ARBA00022801"/>
    </source>
</evidence>
<evidence type="ECO:0000256" key="3">
    <source>
        <dbReference type="ARBA" id="ARBA00006958"/>
    </source>
</evidence>